<protein>
    <submittedName>
        <fullName evidence="2">Pentapeptide repeat-containing protein</fullName>
    </submittedName>
</protein>
<comment type="caution">
    <text evidence="2">The sequence shown here is derived from an EMBL/GenBank/DDBJ whole genome shotgun (WGS) entry which is preliminary data.</text>
</comment>
<keyword evidence="1" id="KW-0677">Repeat</keyword>
<gene>
    <name evidence="2" type="ORF">ACFQKB_21765</name>
</gene>
<evidence type="ECO:0000313" key="2">
    <source>
        <dbReference type="EMBL" id="MFC6882398.1"/>
    </source>
</evidence>
<evidence type="ECO:0000313" key="3">
    <source>
        <dbReference type="Proteomes" id="UP001596380"/>
    </source>
</evidence>
<dbReference type="RefSeq" id="WP_160826561.1">
    <property type="nucleotide sequence ID" value="NZ_JBHSXS010000013.1"/>
</dbReference>
<dbReference type="PANTHER" id="PTHR47485:SF1">
    <property type="entry name" value="THYLAKOID LUMENAL 17.4 KDA PROTEIN, CHLOROPLASTIC"/>
    <property type="match status" value="1"/>
</dbReference>
<evidence type="ECO:0000256" key="1">
    <source>
        <dbReference type="ARBA" id="ARBA00022737"/>
    </source>
</evidence>
<proteinExistence type="predicted"/>
<dbReference type="InterPro" id="IPR001646">
    <property type="entry name" value="5peptide_repeat"/>
</dbReference>
<organism evidence="2 3">
    <name type="scientific">Actinomadura yumaensis</name>
    <dbReference type="NCBI Taxonomy" id="111807"/>
    <lineage>
        <taxon>Bacteria</taxon>
        <taxon>Bacillati</taxon>
        <taxon>Actinomycetota</taxon>
        <taxon>Actinomycetes</taxon>
        <taxon>Streptosporangiales</taxon>
        <taxon>Thermomonosporaceae</taxon>
        <taxon>Actinomadura</taxon>
    </lineage>
</organism>
<dbReference type="Proteomes" id="UP001596380">
    <property type="component" value="Unassembled WGS sequence"/>
</dbReference>
<dbReference type="EMBL" id="JBHSXS010000013">
    <property type="protein sequence ID" value="MFC6882398.1"/>
    <property type="molecule type" value="Genomic_DNA"/>
</dbReference>
<dbReference type="SUPFAM" id="SSF141571">
    <property type="entry name" value="Pentapeptide repeat-like"/>
    <property type="match status" value="1"/>
</dbReference>
<sequence length="231" mass="24494">MARRSAPANGPVPESLEDLPYAGALRPHDGVWGPDGDHDSVHFDGGRVAGVDAPGSRFLECAFTGVALEGGGMRRSRFIDVWANEFHIVGTDLAETEWQDSVLLGSVAAGIQIFGSSLSRVVFRSCKLDGINFRDCELTDVTFEDCLLREADFGGARLTRVEFPGTRLAETVLAGATLERADLRGAELGVKVDPASLRGAVVTPAQLADLAPMLADALGIAVEDPPPARPR</sequence>
<name>A0ABW2CNW9_9ACTN</name>
<keyword evidence="3" id="KW-1185">Reference proteome</keyword>
<reference evidence="3" key="1">
    <citation type="journal article" date="2019" name="Int. J. Syst. Evol. Microbiol.">
        <title>The Global Catalogue of Microorganisms (GCM) 10K type strain sequencing project: providing services to taxonomists for standard genome sequencing and annotation.</title>
        <authorList>
            <consortium name="The Broad Institute Genomics Platform"/>
            <consortium name="The Broad Institute Genome Sequencing Center for Infectious Disease"/>
            <person name="Wu L."/>
            <person name="Ma J."/>
        </authorList>
    </citation>
    <scope>NUCLEOTIDE SEQUENCE [LARGE SCALE GENOMIC DNA]</scope>
    <source>
        <strain evidence="3">JCM 3369</strain>
    </source>
</reference>
<dbReference type="Pfam" id="PF13599">
    <property type="entry name" value="Pentapeptide_4"/>
    <property type="match status" value="1"/>
</dbReference>
<dbReference type="PANTHER" id="PTHR47485">
    <property type="entry name" value="THYLAKOID LUMENAL 17.4 KDA PROTEIN, CHLOROPLASTIC"/>
    <property type="match status" value="1"/>
</dbReference>
<dbReference type="Gene3D" id="2.160.20.80">
    <property type="entry name" value="E3 ubiquitin-protein ligase SopA"/>
    <property type="match status" value="1"/>
</dbReference>
<accession>A0ABW2CNW9</accession>